<protein>
    <submittedName>
        <fullName evidence="8">Putative permease of the drug/metabolite transporter</fullName>
    </submittedName>
</protein>
<comment type="subcellular location">
    <subcellularLocation>
        <location evidence="1">Cell membrane</location>
        <topology evidence="1">Multi-pass membrane protein</topology>
    </subcellularLocation>
</comment>
<feature type="transmembrane region" description="Helical" evidence="6">
    <location>
        <begin position="281"/>
        <end position="302"/>
    </location>
</feature>
<dbReference type="PANTHER" id="PTHR42920:SF5">
    <property type="entry name" value="EAMA DOMAIN-CONTAINING PROTEIN"/>
    <property type="match status" value="1"/>
</dbReference>
<dbReference type="KEGG" id="vta:A2826"/>
<dbReference type="Pfam" id="PF00892">
    <property type="entry name" value="EamA"/>
    <property type="match status" value="2"/>
</dbReference>
<feature type="transmembrane region" description="Helical" evidence="6">
    <location>
        <begin position="149"/>
        <end position="169"/>
    </location>
</feature>
<evidence type="ECO:0000256" key="1">
    <source>
        <dbReference type="ARBA" id="ARBA00004651"/>
    </source>
</evidence>
<evidence type="ECO:0000256" key="5">
    <source>
        <dbReference type="ARBA" id="ARBA00023136"/>
    </source>
</evidence>
<dbReference type="EMBL" id="LT960611">
    <property type="protein sequence ID" value="SON50792.1"/>
    <property type="molecule type" value="Genomic_DNA"/>
</dbReference>
<dbReference type="Proteomes" id="UP000235828">
    <property type="component" value="Chromosome A"/>
</dbReference>
<dbReference type="InterPro" id="IPR051258">
    <property type="entry name" value="Diverse_Substrate_Transporter"/>
</dbReference>
<dbReference type="AlphaFoldDB" id="A0A2N8ZFV2"/>
<feature type="transmembrane region" description="Helical" evidence="6">
    <location>
        <begin position="185"/>
        <end position="205"/>
    </location>
</feature>
<reference evidence="8 9" key="1">
    <citation type="submission" date="2017-10" db="EMBL/GenBank/DDBJ databases">
        <authorList>
            <person name="Banno H."/>
            <person name="Chua N.-H."/>
        </authorList>
    </citation>
    <scope>NUCLEOTIDE SEQUENCE [LARGE SCALE GENOMIC DNA]</scope>
    <source>
        <strain evidence="8">Vibrio tapetis CECT4600</strain>
    </source>
</reference>
<dbReference type="PANTHER" id="PTHR42920">
    <property type="entry name" value="OS03G0707200 PROTEIN-RELATED"/>
    <property type="match status" value="1"/>
</dbReference>
<feature type="transmembrane region" description="Helical" evidence="6">
    <location>
        <begin position="124"/>
        <end position="143"/>
    </location>
</feature>
<name>A0A2N8ZFV2_9VIBR</name>
<keyword evidence="3 6" id="KW-0812">Transmembrane</keyword>
<evidence type="ECO:0000256" key="2">
    <source>
        <dbReference type="ARBA" id="ARBA00022475"/>
    </source>
</evidence>
<accession>A0A2N8ZFV2</accession>
<dbReference type="SUPFAM" id="SSF103481">
    <property type="entry name" value="Multidrug resistance efflux transporter EmrE"/>
    <property type="match status" value="2"/>
</dbReference>
<feature type="transmembrane region" description="Helical" evidence="6">
    <location>
        <begin position="217"/>
        <end position="236"/>
    </location>
</feature>
<evidence type="ECO:0000256" key="4">
    <source>
        <dbReference type="ARBA" id="ARBA00022989"/>
    </source>
</evidence>
<dbReference type="GO" id="GO:0005886">
    <property type="term" value="C:plasma membrane"/>
    <property type="evidence" value="ECO:0007669"/>
    <property type="project" value="UniProtKB-SubCell"/>
</dbReference>
<feature type="domain" description="EamA" evidence="7">
    <location>
        <begin position="35"/>
        <end position="163"/>
    </location>
</feature>
<dbReference type="InterPro" id="IPR037185">
    <property type="entry name" value="EmrE-like"/>
</dbReference>
<feature type="transmembrane region" description="Helical" evidence="6">
    <location>
        <begin position="309"/>
        <end position="325"/>
    </location>
</feature>
<keyword evidence="5 6" id="KW-0472">Membrane</keyword>
<evidence type="ECO:0000256" key="3">
    <source>
        <dbReference type="ARBA" id="ARBA00022692"/>
    </source>
</evidence>
<keyword evidence="4 6" id="KW-1133">Transmembrane helix</keyword>
<feature type="transmembrane region" description="Helical" evidence="6">
    <location>
        <begin position="92"/>
        <end position="112"/>
    </location>
</feature>
<keyword evidence="2" id="KW-1003">Cell membrane</keyword>
<organism evidence="8 9">
    <name type="scientific">Vibrio tapetis subsp. tapetis</name>
    <dbReference type="NCBI Taxonomy" id="1671868"/>
    <lineage>
        <taxon>Bacteria</taxon>
        <taxon>Pseudomonadati</taxon>
        <taxon>Pseudomonadota</taxon>
        <taxon>Gammaproteobacteria</taxon>
        <taxon>Vibrionales</taxon>
        <taxon>Vibrionaceae</taxon>
        <taxon>Vibrio</taxon>
    </lineage>
</organism>
<gene>
    <name evidence="8" type="ORF">VTAP4600_A2826</name>
</gene>
<evidence type="ECO:0000256" key="6">
    <source>
        <dbReference type="SAM" id="Phobius"/>
    </source>
</evidence>
<feature type="transmembrane region" description="Helical" evidence="6">
    <location>
        <begin position="67"/>
        <end position="86"/>
    </location>
</feature>
<feature type="transmembrane region" description="Helical" evidence="6">
    <location>
        <begin position="36"/>
        <end position="55"/>
    </location>
</feature>
<feature type="transmembrane region" description="Helical" evidence="6">
    <location>
        <begin position="248"/>
        <end position="275"/>
    </location>
</feature>
<sequence length="326" mass="35178">MSCLSIQPHQTVVDCKLLVHSQVIYHPIFHIMTYEWLALAAAFLWAISSLISVTPARHLGSFAYSRWRMGCTASMLIVMALVTGGWSSVESVHIFPMALSGLIGIFIGDTALFACMNRMGPRQAGLLFSCHAVFSALLGYFLFSETLTSSEYIGSVLVFSGVVSAIFFGRKSQKQHDWEAVKGRAWIGVSLGLLAAFCQAMGGIIAKPVMLTEIDPIAASALRMITAFLAHSLFRMTGAKLARPIQPISLKILAICAVNGFLAMAVGMTLILYALKDGNVGMVALLSSTTPIMLLPLLWLYTKQRPNRYAWLGAAVAVVGTGIIVG</sequence>
<feature type="domain" description="EamA" evidence="7">
    <location>
        <begin position="187"/>
        <end position="325"/>
    </location>
</feature>
<keyword evidence="9" id="KW-1185">Reference proteome</keyword>
<evidence type="ECO:0000259" key="7">
    <source>
        <dbReference type="Pfam" id="PF00892"/>
    </source>
</evidence>
<evidence type="ECO:0000313" key="8">
    <source>
        <dbReference type="EMBL" id="SON50792.1"/>
    </source>
</evidence>
<dbReference type="InterPro" id="IPR000620">
    <property type="entry name" value="EamA_dom"/>
</dbReference>
<evidence type="ECO:0000313" key="9">
    <source>
        <dbReference type="Proteomes" id="UP000235828"/>
    </source>
</evidence>
<proteinExistence type="predicted"/>